<dbReference type="AlphaFoldDB" id="A0A7X3SJ24"/>
<evidence type="ECO:0000256" key="3">
    <source>
        <dbReference type="ARBA" id="ARBA00022723"/>
    </source>
</evidence>
<dbReference type="RefSeq" id="WP_159751068.1">
    <property type="nucleotide sequence ID" value="NZ_WUQX01000001.1"/>
</dbReference>
<dbReference type="InterPro" id="IPR050748">
    <property type="entry name" value="Glycosyltrans_8_dom-fam"/>
</dbReference>
<keyword evidence="5" id="KW-1185">Reference proteome</keyword>
<keyword evidence="3" id="KW-0479">Metal-binding</keyword>
<sequence length="432" mass="50968">MAVMNVCVTVNSKYMRYLYTMLLSLYKNNNKGSIFLYVIQRDFTEKDKKDILDLTEKYGNHVEYIWVDEHKFDSMPAHREDRENLSLEIYFRLLIPELIPDTVDRILMLDVDVVVNHSIKELFAMDMGEKCLGAAPNMCANFIVDKNFRKWYPKERTHWIHYNTGILLWNLKRIREIYPRDYLFQMAFKYKIEISTFEEELFNIEFGEKDILALDPLKWDYISTRVNKFIKPNFKKYESLEELKSGCSIVHYAGLNPWETGAKDKSFSLWWDYAKETPYYYAFLEEQLERTEAYISKKSKDVDQEIDVQTLSLLFRFKGTEDLKRLLNEEKAALYLWGMGEMGERFYKLLKSVNLQGKLVGVIDEKKSGMFHGLEIMKKTDVLEHIAGKKSKIIVTPIKNQCEFVDVLAKSMPLNIEVVGLRDYLIGLSNEL</sequence>
<organism evidence="4 5">
    <name type="scientific">Sporofaciens musculi</name>
    <dbReference type="NCBI Taxonomy" id="2681861"/>
    <lineage>
        <taxon>Bacteria</taxon>
        <taxon>Bacillati</taxon>
        <taxon>Bacillota</taxon>
        <taxon>Clostridia</taxon>
        <taxon>Lachnospirales</taxon>
        <taxon>Lachnospiraceae</taxon>
        <taxon>Sporofaciens</taxon>
    </lineage>
</organism>
<evidence type="ECO:0008006" key="6">
    <source>
        <dbReference type="Google" id="ProtNLM"/>
    </source>
</evidence>
<dbReference type="InterPro" id="IPR029044">
    <property type="entry name" value="Nucleotide-diphossugar_trans"/>
</dbReference>
<dbReference type="Pfam" id="PF01501">
    <property type="entry name" value="Glyco_transf_8"/>
    <property type="match status" value="1"/>
</dbReference>
<keyword evidence="1" id="KW-0328">Glycosyltransferase</keyword>
<dbReference type="GO" id="GO:0046872">
    <property type="term" value="F:metal ion binding"/>
    <property type="evidence" value="ECO:0007669"/>
    <property type="project" value="UniProtKB-KW"/>
</dbReference>
<evidence type="ECO:0000256" key="2">
    <source>
        <dbReference type="ARBA" id="ARBA00022679"/>
    </source>
</evidence>
<dbReference type="Proteomes" id="UP000460412">
    <property type="component" value="Unassembled WGS sequence"/>
</dbReference>
<comment type="caution">
    <text evidence="4">The sequence shown here is derived from an EMBL/GenBank/DDBJ whole genome shotgun (WGS) entry which is preliminary data.</text>
</comment>
<dbReference type="Gene3D" id="3.90.550.10">
    <property type="entry name" value="Spore Coat Polysaccharide Biosynthesis Protein SpsA, Chain A"/>
    <property type="match status" value="1"/>
</dbReference>
<evidence type="ECO:0000313" key="4">
    <source>
        <dbReference type="EMBL" id="MXP75881.1"/>
    </source>
</evidence>
<protein>
    <recommendedName>
        <fullName evidence="6">Glycosyltransferase family 8 protein</fullName>
    </recommendedName>
</protein>
<reference evidence="4 5" key="1">
    <citation type="submission" date="2019-12" db="EMBL/GenBank/DDBJ databases">
        <title>Sporaefaciens musculi gen. nov., sp. nov., a novel bacterium isolated from the caecum of an obese mouse.</title>
        <authorList>
            <person name="Rasmussen T.S."/>
            <person name="Streidl T."/>
            <person name="Hitch T.C.A."/>
            <person name="Wortmann E."/>
            <person name="Deptula P."/>
            <person name="Hansen M."/>
            <person name="Nielsen D.S."/>
            <person name="Clavel T."/>
            <person name="Vogensen F.K."/>
        </authorList>
    </citation>
    <scope>NUCLEOTIDE SEQUENCE [LARGE SCALE GENOMIC DNA]</scope>
    <source>
        <strain evidence="4 5">WCA-9-b2</strain>
    </source>
</reference>
<dbReference type="CDD" id="cd04194">
    <property type="entry name" value="GT8_A4GalT_like"/>
    <property type="match status" value="1"/>
</dbReference>
<gene>
    <name evidence="4" type="ORF">GN277_10950</name>
</gene>
<dbReference type="EMBL" id="WUQX01000001">
    <property type="protein sequence ID" value="MXP75881.1"/>
    <property type="molecule type" value="Genomic_DNA"/>
</dbReference>
<dbReference type="InterPro" id="IPR002495">
    <property type="entry name" value="Glyco_trans_8"/>
</dbReference>
<evidence type="ECO:0000256" key="1">
    <source>
        <dbReference type="ARBA" id="ARBA00022676"/>
    </source>
</evidence>
<accession>A0A7X3SJ24</accession>
<dbReference type="GO" id="GO:0016757">
    <property type="term" value="F:glycosyltransferase activity"/>
    <property type="evidence" value="ECO:0007669"/>
    <property type="project" value="UniProtKB-KW"/>
</dbReference>
<dbReference type="PANTHER" id="PTHR13778">
    <property type="entry name" value="GLYCOSYLTRANSFERASE 8 DOMAIN-CONTAINING PROTEIN"/>
    <property type="match status" value="1"/>
</dbReference>
<proteinExistence type="predicted"/>
<evidence type="ECO:0000313" key="5">
    <source>
        <dbReference type="Proteomes" id="UP000460412"/>
    </source>
</evidence>
<name>A0A7X3SJ24_9FIRM</name>
<keyword evidence="2" id="KW-0808">Transferase</keyword>
<dbReference type="SUPFAM" id="SSF53448">
    <property type="entry name" value="Nucleotide-diphospho-sugar transferases"/>
    <property type="match status" value="1"/>
</dbReference>
<dbReference type="PANTHER" id="PTHR13778:SF47">
    <property type="entry name" value="LIPOPOLYSACCHARIDE 1,3-GALACTOSYLTRANSFERASE"/>
    <property type="match status" value="1"/>
</dbReference>